<gene>
    <name evidence="7" type="ORF">DFH08DRAFT_880080</name>
</gene>
<dbReference type="GO" id="GO:0005634">
    <property type="term" value="C:nucleus"/>
    <property type="evidence" value="ECO:0007669"/>
    <property type="project" value="TreeGrafter"/>
</dbReference>
<feature type="binding site" evidence="6">
    <location>
        <position position="198"/>
    </location>
    <ligand>
        <name>substrate</name>
    </ligand>
</feature>
<feature type="binding site" evidence="6">
    <location>
        <position position="196"/>
    </location>
    <ligand>
        <name>substrate</name>
    </ligand>
</feature>
<keyword evidence="8" id="KW-1185">Reference proteome</keyword>
<dbReference type="InterPro" id="IPR036265">
    <property type="entry name" value="HIT-like_sf"/>
</dbReference>
<evidence type="ECO:0000256" key="4">
    <source>
        <dbReference type="ARBA" id="ARBA00022553"/>
    </source>
</evidence>
<dbReference type="Gene3D" id="3.30.428.10">
    <property type="entry name" value="HIT-like"/>
    <property type="match status" value="1"/>
</dbReference>
<dbReference type="GO" id="GO:0016787">
    <property type="term" value="F:hydrolase activity"/>
    <property type="evidence" value="ECO:0007669"/>
    <property type="project" value="InterPro"/>
</dbReference>
<dbReference type="Gene3D" id="3.30.200.40">
    <property type="entry name" value="Scavenger mRNA decapping enzyme, N-terminal domain"/>
    <property type="match status" value="1"/>
</dbReference>
<dbReference type="InterPro" id="IPR011145">
    <property type="entry name" value="Scavenger_mRNA_decap_enz_N"/>
</dbReference>
<accession>A0AAD6ZQ92</accession>
<comment type="similarity">
    <text evidence="2">Belongs to the HIT family.</text>
</comment>
<dbReference type="EMBL" id="JARIHO010000033">
    <property type="protein sequence ID" value="KAJ7334071.1"/>
    <property type="molecule type" value="Genomic_DNA"/>
</dbReference>
<keyword evidence="3" id="KW-0963">Cytoplasm</keyword>
<dbReference type="Proteomes" id="UP001218218">
    <property type="component" value="Unassembled WGS sequence"/>
</dbReference>
<dbReference type="Pfam" id="PF05652">
    <property type="entry name" value="DcpS"/>
    <property type="match status" value="1"/>
</dbReference>
<dbReference type="GO" id="GO:0000340">
    <property type="term" value="F:RNA 7-methylguanosine cap binding"/>
    <property type="evidence" value="ECO:0007669"/>
    <property type="project" value="TreeGrafter"/>
</dbReference>
<feature type="active site" description="Nucleophile" evidence="5">
    <location>
        <position position="272"/>
    </location>
</feature>
<protein>
    <submittedName>
        <fullName evidence="7">Scavenger mRNA decapping enzyme</fullName>
    </submittedName>
</protein>
<dbReference type="PROSITE" id="PS00892">
    <property type="entry name" value="HIT_1"/>
    <property type="match status" value="1"/>
</dbReference>
<dbReference type="Pfam" id="PF11969">
    <property type="entry name" value="DcpS_C"/>
    <property type="match status" value="1"/>
</dbReference>
<evidence type="ECO:0000313" key="7">
    <source>
        <dbReference type="EMBL" id="KAJ7334071.1"/>
    </source>
</evidence>
<evidence type="ECO:0000313" key="8">
    <source>
        <dbReference type="Proteomes" id="UP001218218"/>
    </source>
</evidence>
<evidence type="ECO:0000256" key="3">
    <source>
        <dbReference type="ARBA" id="ARBA00022490"/>
    </source>
</evidence>
<evidence type="ECO:0000256" key="6">
    <source>
        <dbReference type="PIRSR" id="PIRSR028973-2"/>
    </source>
</evidence>
<comment type="subcellular location">
    <subcellularLocation>
        <location evidence="1">Cytoplasm</location>
    </subcellularLocation>
</comment>
<dbReference type="PANTHER" id="PTHR12978">
    <property type="entry name" value="HISTIDINE TRIAD HIT PROTEIN MEMBER"/>
    <property type="match status" value="1"/>
</dbReference>
<dbReference type="SUPFAM" id="SSF102860">
    <property type="entry name" value="mRNA decapping enzyme DcpS N-terminal domain"/>
    <property type="match status" value="1"/>
</dbReference>
<dbReference type="PANTHER" id="PTHR12978:SF0">
    <property type="entry name" value="M7GPPPX DIPHOSPHATASE"/>
    <property type="match status" value="1"/>
</dbReference>
<sequence length="340" mass="38548">MEQMADDHQGTLSEDIFESKLQGFVFERILLEEPEKCRLTLLGSFPASFLAHSNQESTDLLSAIIRIEKTAVPLEIAQHIFPSQLGGFLSRVKRMESTDIYTWLAGWISATSMEKQPQGDVKVNIICPATDVHIRKYSKQSSILVRETPDIYKRIVEPYISAFPPERTRWVTEILEGRKEQSKILFSSSDFIVLPDMKWDLHTIGSLYLIAIVRDEKLRSLRDLRADKALGHVTLLKSIRREASIIAEEKWGIVRGGLRMYIHYQPSYYHFHVHIINANYEAGMGMSVGQAHLLEDVISLLELDEANPGTPGIFEKMTLTYGLGEQHGLYVAMKAAEAEG</sequence>
<reference evidence="7" key="1">
    <citation type="submission" date="2023-03" db="EMBL/GenBank/DDBJ databases">
        <title>Massive genome expansion in bonnet fungi (Mycena s.s.) driven by repeated elements and novel gene families across ecological guilds.</title>
        <authorList>
            <consortium name="Lawrence Berkeley National Laboratory"/>
            <person name="Harder C.B."/>
            <person name="Miyauchi S."/>
            <person name="Viragh M."/>
            <person name="Kuo A."/>
            <person name="Thoen E."/>
            <person name="Andreopoulos B."/>
            <person name="Lu D."/>
            <person name="Skrede I."/>
            <person name="Drula E."/>
            <person name="Henrissat B."/>
            <person name="Morin E."/>
            <person name="Kohler A."/>
            <person name="Barry K."/>
            <person name="LaButti K."/>
            <person name="Morin E."/>
            <person name="Salamov A."/>
            <person name="Lipzen A."/>
            <person name="Mereny Z."/>
            <person name="Hegedus B."/>
            <person name="Baldrian P."/>
            <person name="Stursova M."/>
            <person name="Weitz H."/>
            <person name="Taylor A."/>
            <person name="Grigoriev I.V."/>
            <person name="Nagy L.G."/>
            <person name="Martin F."/>
            <person name="Kauserud H."/>
        </authorList>
    </citation>
    <scope>NUCLEOTIDE SEQUENCE</scope>
    <source>
        <strain evidence="7">CBHHK002</strain>
    </source>
</reference>
<dbReference type="GO" id="GO:0000290">
    <property type="term" value="P:deadenylation-dependent decapping of nuclear-transcribed mRNA"/>
    <property type="evidence" value="ECO:0007669"/>
    <property type="project" value="InterPro"/>
</dbReference>
<comment type="caution">
    <text evidence="7">The sequence shown here is derived from an EMBL/GenBank/DDBJ whole genome shotgun (WGS) entry which is preliminary data.</text>
</comment>
<proteinExistence type="inferred from homology"/>
<dbReference type="InterPro" id="IPR008594">
    <property type="entry name" value="DcpS/DCS2"/>
</dbReference>
<dbReference type="GO" id="GO:0000932">
    <property type="term" value="C:P-body"/>
    <property type="evidence" value="ECO:0007669"/>
    <property type="project" value="TreeGrafter"/>
</dbReference>
<dbReference type="SUPFAM" id="SSF54197">
    <property type="entry name" value="HIT-like"/>
    <property type="match status" value="1"/>
</dbReference>
<feature type="binding site" evidence="6">
    <location>
        <position position="180"/>
    </location>
    <ligand>
        <name>substrate</name>
    </ligand>
</feature>
<dbReference type="InterPro" id="IPR019808">
    <property type="entry name" value="Histidine_triad_CS"/>
</dbReference>
<evidence type="ECO:0000256" key="1">
    <source>
        <dbReference type="ARBA" id="ARBA00004496"/>
    </source>
</evidence>
<organism evidence="7 8">
    <name type="scientific">Mycena albidolilacea</name>
    <dbReference type="NCBI Taxonomy" id="1033008"/>
    <lineage>
        <taxon>Eukaryota</taxon>
        <taxon>Fungi</taxon>
        <taxon>Dikarya</taxon>
        <taxon>Basidiomycota</taxon>
        <taxon>Agaricomycotina</taxon>
        <taxon>Agaricomycetes</taxon>
        <taxon>Agaricomycetidae</taxon>
        <taxon>Agaricales</taxon>
        <taxon>Marasmiineae</taxon>
        <taxon>Mycenaceae</taxon>
        <taxon>Mycena</taxon>
    </lineage>
</organism>
<evidence type="ECO:0000256" key="2">
    <source>
        <dbReference type="ARBA" id="ARBA00010208"/>
    </source>
</evidence>
<feature type="binding site" evidence="6">
    <location>
        <begin position="263"/>
        <end position="274"/>
    </location>
    <ligand>
        <name>substrate</name>
    </ligand>
</feature>
<feature type="binding site" evidence="6">
    <location>
        <position position="170"/>
    </location>
    <ligand>
        <name>substrate</name>
    </ligand>
</feature>
<name>A0AAD6ZQ92_9AGAR</name>
<dbReference type="PIRSF" id="PIRSF028973">
    <property type="entry name" value="Scavenger_mRNA_decap_enz"/>
    <property type="match status" value="1"/>
</dbReference>
<keyword evidence="4" id="KW-0597">Phosphoprotein</keyword>
<evidence type="ECO:0000256" key="5">
    <source>
        <dbReference type="PIRSR" id="PIRSR028973-1"/>
    </source>
</evidence>
<dbReference type="AlphaFoldDB" id="A0AAD6ZQ92"/>